<evidence type="ECO:0000256" key="10">
    <source>
        <dbReference type="SAM" id="Phobius"/>
    </source>
</evidence>
<dbReference type="PANTHER" id="PTHR43298">
    <property type="entry name" value="MULTIDRUG RESISTANCE PROTEIN NORM-RELATED"/>
    <property type="match status" value="1"/>
</dbReference>
<evidence type="ECO:0000256" key="7">
    <source>
        <dbReference type="ARBA" id="ARBA00023065"/>
    </source>
</evidence>
<comment type="caution">
    <text evidence="11">The sequence shown here is derived from an EMBL/GenBank/DDBJ whole genome shotgun (WGS) entry which is preliminary data.</text>
</comment>
<keyword evidence="5 10" id="KW-0812">Transmembrane</keyword>
<proteinExistence type="predicted"/>
<feature type="transmembrane region" description="Helical" evidence="10">
    <location>
        <begin position="129"/>
        <end position="149"/>
    </location>
</feature>
<evidence type="ECO:0000256" key="6">
    <source>
        <dbReference type="ARBA" id="ARBA00022989"/>
    </source>
</evidence>
<dbReference type="InterPro" id="IPR048279">
    <property type="entry name" value="MdtK-like"/>
</dbReference>
<keyword evidence="8 10" id="KW-0472">Membrane</keyword>
<feature type="transmembrane region" description="Helical" evidence="10">
    <location>
        <begin position="186"/>
        <end position="206"/>
    </location>
</feature>
<evidence type="ECO:0000256" key="3">
    <source>
        <dbReference type="ARBA" id="ARBA00022449"/>
    </source>
</evidence>
<keyword evidence="6 10" id="KW-1133">Transmembrane helix</keyword>
<feature type="transmembrane region" description="Helical" evidence="10">
    <location>
        <begin position="92"/>
        <end position="117"/>
    </location>
</feature>
<keyword evidence="2" id="KW-0813">Transport</keyword>
<evidence type="ECO:0000256" key="8">
    <source>
        <dbReference type="ARBA" id="ARBA00023136"/>
    </source>
</evidence>
<dbReference type="CDD" id="cd13138">
    <property type="entry name" value="MATE_yoeA_like"/>
    <property type="match status" value="1"/>
</dbReference>
<protein>
    <recommendedName>
        <fullName evidence="9">Multidrug-efflux transporter</fullName>
    </recommendedName>
</protein>
<dbReference type="Proteomes" id="UP000777002">
    <property type="component" value="Unassembled WGS sequence"/>
</dbReference>
<evidence type="ECO:0000256" key="5">
    <source>
        <dbReference type="ARBA" id="ARBA00022692"/>
    </source>
</evidence>
<dbReference type="NCBIfam" id="TIGR00797">
    <property type="entry name" value="matE"/>
    <property type="match status" value="1"/>
</dbReference>
<feature type="transmembrane region" description="Helical" evidence="10">
    <location>
        <begin position="414"/>
        <end position="431"/>
    </location>
</feature>
<gene>
    <name evidence="11" type="ORF">H5985_08215</name>
</gene>
<comment type="subcellular location">
    <subcellularLocation>
        <location evidence="1">Cell inner membrane</location>
        <topology evidence="1">Multi-pass membrane protein</topology>
    </subcellularLocation>
</comment>
<evidence type="ECO:0000256" key="1">
    <source>
        <dbReference type="ARBA" id="ARBA00004429"/>
    </source>
</evidence>
<keyword evidence="4" id="KW-1003">Cell membrane</keyword>
<accession>A0ABS2GTR4</accession>
<organism evidence="11 12">
    <name type="scientific">Parasutterella secunda</name>
    <dbReference type="NCBI Taxonomy" id="626947"/>
    <lineage>
        <taxon>Bacteria</taxon>
        <taxon>Pseudomonadati</taxon>
        <taxon>Pseudomonadota</taxon>
        <taxon>Betaproteobacteria</taxon>
        <taxon>Burkholderiales</taxon>
        <taxon>Sutterellaceae</taxon>
        <taxon>Parasutterella</taxon>
    </lineage>
</organism>
<evidence type="ECO:0000256" key="2">
    <source>
        <dbReference type="ARBA" id="ARBA00022448"/>
    </source>
</evidence>
<dbReference type="InterPro" id="IPR002528">
    <property type="entry name" value="MATE_fam"/>
</dbReference>
<dbReference type="InterPro" id="IPR050222">
    <property type="entry name" value="MATE_MdtK"/>
</dbReference>
<evidence type="ECO:0000313" key="12">
    <source>
        <dbReference type="Proteomes" id="UP000777002"/>
    </source>
</evidence>
<reference evidence="11 12" key="1">
    <citation type="journal article" date="2021" name="Sci. Rep.">
        <title>The distribution of antibiotic resistance genes in chicken gut microbiota commensals.</title>
        <authorList>
            <person name="Juricova H."/>
            <person name="Matiasovicova J."/>
            <person name="Kubasova T."/>
            <person name="Cejkova D."/>
            <person name="Rychlik I."/>
        </authorList>
    </citation>
    <scope>NUCLEOTIDE SEQUENCE [LARGE SCALE GENOMIC DNA]</scope>
    <source>
        <strain evidence="11 12">An562</strain>
    </source>
</reference>
<feature type="transmembrane region" description="Helical" evidence="10">
    <location>
        <begin position="161"/>
        <end position="180"/>
    </location>
</feature>
<keyword evidence="12" id="KW-1185">Reference proteome</keyword>
<evidence type="ECO:0000256" key="4">
    <source>
        <dbReference type="ARBA" id="ARBA00022475"/>
    </source>
</evidence>
<keyword evidence="3" id="KW-0050">Antiport</keyword>
<name>A0ABS2GTR4_9BURK</name>
<feature type="transmembrane region" description="Helical" evidence="10">
    <location>
        <begin position="52"/>
        <end position="72"/>
    </location>
</feature>
<dbReference type="Pfam" id="PF01554">
    <property type="entry name" value="MatE"/>
    <property type="match status" value="2"/>
</dbReference>
<sequence length="448" mass="49058">MLEGRLWDKIVVFALPLAFTGMLQQLYNAADVAVLGRFVSDLAVAAVGNNVPVIGLIISFCMGLALGVNVVVARALGMKNDRKANEAVRTSFLTAIAFGIIALIIGEIFSASAMVWLEVPEEVQEPALTYLRVYLLGMPFIALYNFLAAVFRSQGDTQTPLWALLIASVFNIGGNLFAVLVLNWDVAGVALATVLANLLSAAILFVKLTRIDGPLKLEISQLLKVDLPSLKSIVRIGMPAGIQGAVYSLSNLVIQSAINSLGPAAMAGSVAAFTIEMNVYCFVNAFALAATTFVSQNYGARNLDRCRNVMWVTLGLNMLITIIMTAWIAIFSRELLGIFTHSEEVIALGMFRIWWVVLPQPLCVLMDTLSGCMRGYGYSMPPAMVTLVVVCSVRLIWVYTVFPLTPTYETLMMVYPLSWIITLAGLIMLYVRLLRRIRNRRELIGEEI</sequence>
<dbReference type="PANTHER" id="PTHR43298:SF2">
    <property type="entry name" value="FMN_FAD EXPORTER YEEO-RELATED"/>
    <property type="match status" value="1"/>
</dbReference>
<evidence type="ECO:0000313" key="11">
    <source>
        <dbReference type="EMBL" id="MBM6929248.1"/>
    </source>
</evidence>
<dbReference type="PIRSF" id="PIRSF006603">
    <property type="entry name" value="DinF"/>
    <property type="match status" value="1"/>
</dbReference>
<keyword evidence="7" id="KW-0406">Ion transport</keyword>
<dbReference type="EMBL" id="JACJKX010000017">
    <property type="protein sequence ID" value="MBM6929248.1"/>
    <property type="molecule type" value="Genomic_DNA"/>
</dbReference>
<evidence type="ECO:0000256" key="9">
    <source>
        <dbReference type="ARBA" id="ARBA00031636"/>
    </source>
</evidence>
<feature type="transmembrane region" description="Helical" evidence="10">
    <location>
        <begin position="382"/>
        <end position="402"/>
    </location>
</feature>
<feature type="transmembrane region" description="Helical" evidence="10">
    <location>
        <begin position="309"/>
        <end position="331"/>
    </location>
</feature>